<gene>
    <name evidence="1" type="ORF">SCLCIDRAFT_1224921</name>
</gene>
<dbReference type="HOGENOM" id="CLU_2428354_0_0_1"/>
<organism evidence="1 2">
    <name type="scientific">Scleroderma citrinum Foug A</name>
    <dbReference type="NCBI Taxonomy" id="1036808"/>
    <lineage>
        <taxon>Eukaryota</taxon>
        <taxon>Fungi</taxon>
        <taxon>Dikarya</taxon>
        <taxon>Basidiomycota</taxon>
        <taxon>Agaricomycotina</taxon>
        <taxon>Agaricomycetes</taxon>
        <taxon>Agaricomycetidae</taxon>
        <taxon>Boletales</taxon>
        <taxon>Sclerodermatineae</taxon>
        <taxon>Sclerodermataceae</taxon>
        <taxon>Scleroderma</taxon>
    </lineage>
</organism>
<evidence type="ECO:0000313" key="1">
    <source>
        <dbReference type="EMBL" id="KIM51010.1"/>
    </source>
</evidence>
<dbReference type="EMBL" id="KN822297">
    <property type="protein sequence ID" value="KIM51010.1"/>
    <property type="molecule type" value="Genomic_DNA"/>
</dbReference>
<accession>A0A0C3CQY9</accession>
<dbReference type="AlphaFoldDB" id="A0A0C3CQY9"/>
<sequence>MSKENKVCAVDWEKAKIDCHATNRLLFGSTKWSELSKNSHGRFYLGLECRSQQLATVPYLVAQRIAAQLLHSTLTSIPMEPRSLVRTKFDP</sequence>
<dbReference type="Proteomes" id="UP000053989">
    <property type="component" value="Unassembled WGS sequence"/>
</dbReference>
<reference evidence="2" key="2">
    <citation type="submission" date="2015-01" db="EMBL/GenBank/DDBJ databases">
        <title>Evolutionary Origins and Diversification of the Mycorrhizal Mutualists.</title>
        <authorList>
            <consortium name="DOE Joint Genome Institute"/>
            <consortium name="Mycorrhizal Genomics Consortium"/>
            <person name="Kohler A."/>
            <person name="Kuo A."/>
            <person name="Nagy L.G."/>
            <person name="Floudas D."/>
            <person name="Copeland A."/>
            <person name="Barry K.W."/>
            <person name="Cichocki N."/>
            <person name="Veneault-Fourrey C."/>
            <person name="LaButti K."/>
            <person name="Lindquist E.A."/>
            <person name="Lipzen A."/>
            <person name="Lundell T."/>
            <person name="Morin E."/>
            <person name="Murat C."/>
            <person name="Riley R."/>
            <person name="Ohm R."/>
            <person name="Sun H."/>
            <person name="Tunlid A."/>
            <person name="Henrissat B."/>
            <person name="Grigoriev I.V."/>
            <person name="Hibbett D.S."/>
            <person name="Martin F."/>
        </authorList>
    </citation>
    <scope>NUCLEOTIDE SEQUENCE [LARGE SCALE GENOMIC DNA]</scope>
    <source>
        <strain evidence="2">Foug A</strain>
    </source>
</reference>
<keyword evidence="2" id="KW-1185">Reference proteome</keyword>
<evidence type="ECO:0000313" key="2">
    <source>
        <dbReference type="Proteomes" id="UP000053989"/>
    </source>
</evidence>
<protein>
    <submittedName>
        <fullName evidence="1">Uncharacterized protein</fullName>
    </submittedName>
</protein>
<name>A0A0C3CQY9_9AGAM</name>
<reference evidence="1 2" key="1">
    <citation type="submission" date="2014-04" db="EMBL/GenBank/DDBJ databases">
        <authorList>
            <consortium name="DOE Joint Genome Institute"/>
            <person name="Kuo A."/>
            <person name="Kohler A."/>
            <person name="Nagy L.G."/>
            <person name="Floudas D."/>
            <person name="Copeland A."/>
            <person name="Barry K.W."/>
            <person name="Cichocki N."/>
            <person name="Veneault-Fourrey C."/>
            <person name="LaButti K."/>
            <person name="Lindquist E.A."/>
            <person name="Lipzen A."/>
            <person name="Lundell T."/>
            <person name="Morin E."/>
            <person name="Murat C."/>
            <person name="Sun H."/>
            <person name="Tunlid A."/>
            <person name="Henrissat B."/>
            <person name="Grigoriev I.V."/>
            <person name="Hibbett D.S."/>
            <person name="Martin F."/>
            <person name="Nordberg H.P."/>
            <person name="Cantor M.N."/>
            <person name="Hua S.X."/>
        </authorList>
    </citation>
    <scope>NUCLEOTIDE SEQUENCE [LARGE SCALE GENOMIC DNA]</scope>
    <source>
        <strain evidence="1 2">Foug A</strain>
    </source>
</reference>
<dbReference type="InParanoid" id="A0A0C3CQY9"/>
<proteinExistence type="predicted"/>